<keyword evidence="4" id="KW-0325">Glycoprotein</keyword>
<feature type="transmembrane region" description="Helical" evidence="5">
    <location>
        <begin position="318"/>
        <end position="342"/>
    </location>
</feature>
<evidence type="ECO:0000313" key="7">
    <source>
        <dbReference type="Proteomes" id="UP000823561"/>
    </source>
</evidence>
<evidence type="ECO:0000313" key="6">
    <source>
        <dbReference type="EMBL" id="KAG5270759.1"/>
    </source>
</evidence>
<evidence type="ECO:0000256" key="5">
    <source>
        <dbReference type="SAM" id="Phobius"/>
    </source>
</evidence>
<evidence type="ECO:0000256" key="2">
    <source>
        <dbReference type="ARBA" id="ARBA00022729"/>
    </source>
</evidence>
<evidence type="ECO:0000256" key="1">
    <source>
        <dbReference type="ARBA" id="ARBA00004370"/>
    </source>
</evidence>
<keyword evidence="7" id="KW-1185">Reference proteome</keyword>
<dbReference type="GO" id="GO:0016020">
    <property type="term" value="C:membrane"/>
    <property type="evidence" value="ECO:0007669"/>
    <property type="project" value="UniProtKB-SubCell"/>
</dbReference>
<dbReference type="InterPro" id="IPR013783">
    <property type="entry name" value="Ig-like_fold"/>
</dbReference>
<keyword evidence="2" id="KW-0732">Signal</keyword>
<accession>A0AAV6G848</accession>
<dbReference type="GO" id="GO:0005911">
    <property type="term" value="C:cell-cell junction"/>
    <property type="evidence" value="ECO:0007669"/>
    <property type="project" value="TreeGrafter"/>
</dbReference>
<name>A0AAV6G848_9TELE</name>
<dbReference type="PANTHER" id="PTHR12080:SF108">
    <property type="entry name" value="VASCULAR ENDOTHELIAL GROWTH FACTOR RECEPTOR 1"/>
    <property type="match status" value="1"/>
</dbReference>
<sequence length="362" mass="40950">MFPIFNALALVFSMDRIANPLSLSCPMLLLRGFLRRFHSLSAFCCARRAALQRETPLYQSLRNIGVPQQQKARRFQRSLCWCWTAVLDLCALPPQTCNMELRTQSPLWALFLMLGLLSQVCQPVSVHFLDPKPLYVVRGETLVLRTEINIRTKQAFPTVVWEHMPSDPKRPARVKVAEYPGQAPNQRIFTEEQGAVLKITNFVHDDSGEYTISVTDHLGHIASAQHVVEEYLAVYHVSVMVNVSHTSLHCKEAWGTQPVFSWLHEQAKVDGSQGRLSADNSTLYITARFCGKFTCVVSNKLGHSSATYTSEPCERKGIGVTVAVVCLFLLLIGAGALLFLLWRRRRQHRSRGERLREYDGPL</sequence>
<dbReference type="InterPro" id="IPR036179">
    <property type="entry name" value="Ig-like_dom_sf"/>
</dbReference>
<dbReference type="Gene3D" id="2.60.40.10">
    <property type="entry name" value="Immunoglobulins"/>
    <property type="match status" value="2"/>
</dbReference>
<comment type="subcellular location">
    <subcellularLocation>
        <location evidence="1">Membrane</location>
    </subcellularLocation>
</comment>
<dbReference type="PANTHER" id="PTHR12080">
    <property type="entry name" value="SIGNALING LYMPHOCYTIC ACTIVATION MOLECULE"/>
    <property type="match status" value="1"/>
</dbReference>
<dbReference type="EMBL" id="JADWDJ010000013">
    <property type="protein sequence ID" value="KAG5270759.1"/>
    <property type="molecule type" value="Genomic_DNA"/>
</dbReference>
<keyword evidence="3 5" id="KW-0472">Membrane</keyword>
<protein>
    <submittedName>
        <fullName evidence="6">Uncharacterized protein</fullName>
    </submittedName>
</protein>
<keyword evidence="5" id="KW-0812">Transmembrane</keyword>
<reference evidence="6" key="1">
    <citation type="submission" date="2020-10" db="EMBL/GenBank/DDBJ databases">
        <title>Chromosome-scale genome assembly of the Allis shad, Alosa alosa.</title>
        <authorList>
            <person name="Margot Z."/>
            <person name="Christophe K."/>
            <person name="Cabau C."/>
            <person name="Louis A."/>
            <person name="Berthelot C."/>
            <person name="Parey E."/>
            <person name="Roest Crollius H."/>
            <person name="Montfort J."/>
            <person name="Robinson-Rechavi M."/>
            <person name="Bucao C."/>
            <person name="Bouchez O."/>
            <person name="Gislard M."/>
            <person name="Lluch J."/>
            <person name="Milhes M."/>
            <person name="Lampietro C."/>
            <person name="Lopez Roques C."/>
            <person name="Donnadieu C."/>
            <person name="Braasch I."/>
            <person name="Desvignes T."/>
            <person name="Postlethwait J."/>
            <person name="Bobe J."/>
            <person name="Guiguen Y."/>
        </authorList>
    </citation>
    <scope>NUCLEOTIDE SEQUENCE</scope>
    <source>
        <strain evidence="6">M-15738</strain>
        <tissue evidence="6">Blood</tissue>
    </source>
</reference>
<organism evidence="6 7">
    <name type="scientific">Alosa alosa</name>
    <name type="common">allis shad</name>
    <dbReference type="NCBI Taxonomy" id="278164"/>
    <lineage>
        <taxon>Eukaryota</taxon>
        <taxon>Metazoa</taxon>
        <taxon>Chordata</taxon>
        <taxon>Craniata</taxon>
        <taxon>Vertebrata</taxon>
        <taxon>Euteleostomi</taxon>
        <taxon>Actinopterygii</taxon>
        <taxon>Neopterygii</taxon>
        <taxon>Teleostei</taxon>
        <taxon>Clupei</taxon>
        <taxon>Clupeiformes</taxon>
        <taxon>Clupeoidei</taxon>
        <taxon>Clupeidae</taxon>
        <taxon>Alosa</taxon>
    </lineage>
</organism>
<evidence type="ECO:0000256" key="3">
    <source>
        <dbReference type="ARBA" id="ARBA00023136"/>
    </source>
</evidence>
<keyword evidence="5" id="KW-1133">Transmembrane helix</keyword>
<dbReference type="InterPro" id="IPR015631">
    <property type="entry name" value="CD2/SLAM_rcpt"/>
</dbReference>
<dbReference type="AlphaFoldDB" id="A0AAV6G848"/>
<dbReference type="SUPFAM" id="SSF48726">
    <property type="entry name" value="Immunoglobulin"/>
    <property type="match status" value="1"/>
</dbReference>
<dbReference type="Proteomes" id="UP000823561">
    <property type="component" value="Chromosome 13"/>
</dbReference>
<gene>
    <name evidence="6" type="ORF">AALO_G00171950</name>
</gene>
<proteinExistence type="predicted"/>
<comment type="caution">
    <text evidence="6">The sequence shown here is derived from an EMBL/GenBank/DDBJ whole genome shotgun (WGS) entry which is preliminary data.</text>
</comment>
<evidence type="ECO:0000256" key="4">
    <source>
        <dbReference type="ARBA" id="ARBA00023180"/>
    </source>
</evidence>